<dbReference type="EMBL" id="CP017641">
    <property type="protein sequence ID" value="APZ91239.1"/>
    <property type="molecule type" value="Genomic_DNA"/>
</dbReference>
<feature type="chain" id="PRO_5012840120" evidence="1">
    <location>
        <begin position="26"/>
        <end position="73"/>
    </location>
</feature>
<evidence type="ECO:0000313" key="2">
    <source>
        <dbReference type="EMBL" id="APZ91239.1"/>
    </source>
</evidence>
<keyword evidence="3" id="KW-1185">Reference proteome</keyword>
<feature type="signal peptide" evidence="1">
    <location>
        <begin position="1"/>
        <end position="25"/>
    </location>
</feature>
<gene>
    <name evidence="2" type="ORF">Fuma_00825</name>
</gene>
<evidence type="ECO:0000256" key="1">
    <source>
        <dbReference type="SAM" id="SignalP"/>
    </source>
</evidence>
<organism evidence="2 3">
    <name type="scientific">Fuerstiella marisgermanici</name>
    <dbReference type="NCBI Taxonomy" id="1891926"/>
    <lineage>
        <taxon>Bacteria</taxon>
        <taxon>Pseudomonadati</taxon>
        <taxon>Planctomycetota</taxon>
        <taxon>Planctomycetia</taxon>
        <taxon>Planctomycetales</taxon>
        <taxon>Planctomycetaceae</taxon>
        <taxon>Fuerstiella</taxon>
    </lineage>
</organism>
<dbReference type="KEGG" id="fmr:Fuma_00825"/>
<dbReference type="AlphaFoldDB" id="A0A1P8WB05"/>
<dbReference type="Proteomes" id="UP000187735">
    <property type="component" value="Chromosome"/>
</dbReference>
<reference evidence="2 3" key="1">
    <citation type="journal article" date="2016" name="Front. Microbiol.">
        <title>Fuerstia marisgermanicae gen. nov., sp. nov., an Unusual Member of the Phylum Planctomycetes from the German Wadden Sea.</title>
        <authorList>
            <person name="Kohn T."/>
            <person name="Heuer A."/>
            <person name="Jogler M."/>
            <person name="Vollmers J."/>
            <person name="Boedeker C."/>
            <person name="Bunk B."/>
            <person name="Rast P."/>
            <person name="Borchert D."/>
            <person name="Glockner I."/>
            <person name="Freese H.M."/>
            <person name="Klenk H.P."/>
            <person name="Overmann J."/>
            <person name="Kaster A.K."/>
            <person name="Rohde M."/>
            <person name="Wiegand S."/>
            <person name="Jogler C."/>
        </authorList>
    </citation>
    <scope>NUCLEOTIDE SEQUENCE [LARGE SCALE GENOMIC DNA]</scope>
    <source>
        <strain evidence="2 3">NH11</strain>
    </source>
</reference>
<evidence type="ECO:0000313" key="3">
    <source>
        <dbReference type="Proteomes" id="UP000187735"/>
    </source>
</evidence>
<protein>
    <submittedName>
        <fullName evidence="2">Uncharacterized protein</fullName>
    </submittedName>
</protein>
<proteinExistence type="predicted"/>
<name>A0A1P8WB05_9PLAN</name>
<sequence length="73" mass="8468" precursor="true">MRRLLTTAVVLTIAFSLAPSSEAEAGRRGMRGNRSSRPLFQRFQQRSNGNMFSNLMEMERRKNAWLRSTFMGR</sequence>
<keyword evidence="1" id="KW-0732">Signal</keyword>
<dbReference type="RefSeq" id="WP_077023029.1">
    <property type="nucleotide sequence ID" value="NZ_CP017641.1"/>
</dbReference>
<accession>A0A1P8WB05</accession>